<dbReference type="AlphaFoldDB" id="A0A3M6H4C3"/>
<reference evidence="1 2" key="1">
    <citation type="submission" date="2018-08" db="EMBL/GenBank/DDBJ databases">
        <title>Recombination of ecologically and evolutionarily significant loci maintains genetic cohesion in the Pseudomonas syringae species complex.</title>
        <authorList>
            <person name="Dillon M."/>
            <person name="Thakur S."/>
            <person name="Almeida R.N.D."/>
            <person name="Weir B.S."/>
            <person name="Guttman D.S."/>
        </authorList>
    </citation>
    <scope>NUCLEOTIDE SEQUENCE [LARGE SCALE GENOMIC DNA]</scope>
    <source>
        <strain evidence="1 2">ICMP 4525</strain>
    </source>
</reference>
<accession>A0A3M6H4C3</accession>
<evidence type="ECO:0000313" key="2">
    <source>
        <dbReference type="Proteomes" id="UP000271531"/>
    </source>
</evidence>
<organism evidence="1 2">
    <name type="scientific">Pseudomonas amygdali pv. tabaci</name>
    <name type="common">Pseudomonas syringae pv. tabaci</name>
    <dbReference type="NCBI Taxonomy" id="322"/>
    <lineage>
        <taxon>Bacteria</taxon>
        <taxon>Pseudomonadati</taxon>
        <taxon>Pseudomonadota</taxon>
        <taxon>Gammaproteobacteria</taxon>
        <taxon>Pseudomonadales</taxon>
        <taxon>Pseudomonadaceae</taxon>
        <taxon>Pseudomonas</taxon>
        <taxon>Pseudomonas amygdali</taxon>
    </lineage>
</organism>
<sequence length="115" mass="13155">MQIAELEREVWQHAARLYGPPLADIIRVALRGYTRPPGLDDITRLYRLSIGHEAFTALQTCLKGDWGNDDPEADFLLLRSHKRDYLYYCVLKRLVSDQLATDSMRDSLFSGDLGV</sequence>
<comment type="caution">
    <text evidence="1">The sequence shown here is derived from an EMBL/GenBank/DDBJ whole genome shotgun (WGS) entry which is preliminary data.</text>
</comment>
<proteinExistence type="predicted"/>
<dbReference type="Proteomes" id="UP000271531">
    <property type="component" value="Unassembled WGS sequence"/>
</dbReference>
<name>A0A3M6H4C3_PSEAJ</name>
<evidence type="ECO:0000313" key="1">
    <source>
        <dbReference type="EMBL" id="RMV99626.1"/>
    </source>
</evidence>
<protein>
    <submittedName>
        <fullName evidence="1">Uncharacterized protein</fullName>
    </submittedName>
</protein>
<dbReference type="EMBL" id="RBVA01000498">
    <property type="protein sequence ID" value="RMV99626.1"/>
    <property type="molecule type" value="Genomic_DNA"/>
</dbReference>
<gene>
    <name evidence="1" type="ORF">ALP03_200193</name>
</gene>